<dbReference type="PROSITE" id="PS00086">
    <property type="entry name" value="CYTOCHROME_P450"/>
    <property type="match status" value="1"/>
</dbReference>
<keyword evidence="10" id="KW-1185">Reference proteome</keyword>
<evidence type="ECO:0000256" key="1">
    <source>
        <dbReference type="ARBA" id="ARBA00010617"/>
    </source>
</evidence>
<protein>
    <submittedName>
        <fullName evidence="9">Cytochrome P450</fullName>
    </submittedName>
</protein>
<dbReference type="GO" id="GO:0005506">
    <property type="term" value="F:iron ion binding"/>
    <property type="evidence" value="ECO:0007669"/>
    <property type="project" value="InterPro"/>
</dbReference>
<comment type="cofactor">
    <cofactor evidence="7">
        <name>heme</name>
        <dbReference type="ChEBI" id="CHEBI:30413"/>
    </cofactor>
</comment>
<gene>
    <name evidence="9" type="ORF">H9S92_14175</name>
</gene>
<keyword evidence="5 7" id="KW-0408">Iron</keyword>
<dbReference type="InterPro" id="IPR017972">
    <property type="entry name" value="Cyt_P450_CS"/>
</dbReference>
<dbReference type="PANTHER" id="PTHR24291">
    <property type="entry name" value="CYTOCHROME P450 FAMILY 4"/>
    <property type="match status" value="1"/>
</dbReference>
<evidence type="ECO:0000256" key="6">
    <source>
        <dbReference type="ARBA" id="ARBA00023033"/>
    </source>
</evidence>
<dbReference type="Proteomes" id="UP000650081">
    <property type="component" value="Unassembled WGS sequence"/>
</dbReference>
<keyword evidence="4 8" id="KW-0560">Oxidoreductase</keyword>
<proteinExistence type="inferred from homology"/>
<keyword evidence="6 8" id="KW-0503">Monooxygenase</keyword>
<dbReference type="Gene3D" id="1.10.630.10">
    <property type="entry name" value="Cytochrome P450"/>
    <property type="match status" value="1"/>
</dbReference>
<dbReference type="InterPro" id="IPR036396">
    <property type="entry name" value="Cyt_P450_sf"/>
</dbReference>
<reference evidence="9" key="1">
    <citation type="submission" date="2020-08" db="EMBL/GenBank/DDBJ databases">
        <title>Lewinella bacteria from marine environments.</title>
        <authorList>
            <person name="Zhong Y."/>
        </authorList>
    </citation>
    <scope>NUCLEOTIDE SEQUENCE</scope>
    <source>
        <strain evidence="9">KCTC 42187</strain>
    </source>
</reference>
<dbReference type="PRINTS" id="PR00385">
    <property type="entry name" value="P450"/>
</dbReference>
<evidence type="ECO:0000256" key="5">
    <source>
        <dbReference type="ARBA" id="ARBA00023004"/>
    </source>
</evidence>
<dbReference type="GO" id="GO:0004497">
    <property type="term" value="F:monooxygenase activity"/>
    <property type="evidence" value="ECO:0007669"/>
    <property type="project" value="UniProtKB-KW"/>
</dbReference>
<dbReference type="InterPro" id="IPR050196">
    <property type="entry name" value="Cytochrome_P450_Monoox"/>
</dbReference>
<dbReference type="GO" id="GO:0016705">
    <property type="term" value="F:oxidoreductase activity, acting on paired donors, with incorporation or reduction of molecular oxygen"/>
    <property type="evidence" value="ECO:0007669"/>
    <property type="project" value="InterPro"/>
</dbReference>
<comment type="caution">
    <text evidence="9">The sequence shown here is derived from an EMBL/GenBank/DDBJ whole genome shotgun (WGS) entry which is preliminary data.</text>
</comment>
<feature type="binding site" description="axial binding residue" evidence="7">
    <location>
        <position position="396"/>
    </location>
    <ligand>
        <name>heme</name>
        <dbReference type="ChEBI" id="CHEBI:30413"/>
    </ligand>
    <ligandPart>
        <name>Fe</name>
        <dbReference type="ChEBI" id="CHEBI:18248"/>
    </ligandPart>
</feature>
<dbReference type="InterPro" id="IPR002401">
    <property type="entry name" value="Cyt_P450_E_grp-I"/>
</dbReference>
<evidence type="ECO:0000256" key="4">
    <source>
        <dbReference type="ARBA" id="ARBA00023002"/>
    </source>
</evidence>
<organism evidence="9 10">
    <name type="scientific">Neolewinella lacunae</name>
    <dbReference type="NCBI Taxonomy" id="1517758"/>
    <lineage>
        <taxon>Bacteria</taxon>
        <taxon>Pseudomonadati</taxon>
        <taxon>Bacteroidota</taxon>
        <taxon>Saprospiria</taxon>
        <taxon>Saprospirales</taxon>
        <taxon>Lewinellaceae</taxon>
        <taxon>Neolewinella</taxon>
    </lineage>
</organism>
<evidence type="ECO:0000256" key="8">
    <source>
        <dbReference type="RuleBase" id="RU000461"/>
    </source>
</evidence>
<dbReference type="PRINTS" id="PR00463">
    <property type="entry name" value="EP450I"/>
</dbReference>
<dbReference type="PANTHER" id="PTHR24291:SF50">
    <property type="entry name" value="BIFUNCTIONAL ALBAFLAVENONE MONOOXYGENASE_TERPENE SYNTHASE"/>
    <property type="match status" value="1"/>
</dbReference>
<keyword evidence="3 7" id="KW-0479">Metal-binding</keyword>
<dbReference type="GO" id="GO:0020037">
    <property type="term" value="F:heme binding"/>
    <property type="evidence" value="ECO:0007669"/>
    <property type="project" value="InterPro"/>
</dbReference>
<name>A0A923PMA5_9BACT</name>
<dbReference type="SUPFAM" id="SSF48264">
    <property type="entry name" value="Cytochrome P450"/>
    <property type="match status" value="1"/>
</dbReference>
<sequence>MPAVPSIPLFKVLPNVLRTARRPIEVFQEYHQIYGDNLLLSVGGSRRTHLTADPEVIQHVLQRNHRNYDKSEIQATQMAKYLGKGLLTNTGQPWLTQRRLIQPGFHRKRLDSLVTEMRAVIERQCAQLDAARAAGSTLSLHGFTRSAVFRIIARAIFTDGFSEQETMELNRTMDAIQAFIIYPVRMPFLRKPLRWIGREGKYLAMATSIRQRLQERIDERRAGGAQDDLLQMLLDSRYEDDGTPMADEQLIDEIMILFAAGHETSANALAWTIWLLLQHPEELAKVKAEIAAAKTLGPLDLDGVKNLPYLTQVIEESMRLYPPAWITDRVALGPDVANGYAIDTHTVVGIFIYGLHHNPRYWPEPERFWPERMSAAAKKDRHPYAFLPFGAGPRLCIGNHFAMLEMQLFLAQVLGDYTLELTTPAAEVGVKPYITLHMDREVGVRVC</sequence>
<evidence type="ECO:0000313" key="9">
    <source>
        <dbReference type="EMBL" id="MBC6995316.1"/>
    </source>
</evidence>
<dbReference type="AlphaFoldDB" id="A0A923PMA5"/>
<dbReference type="RefSeq" id="WP_187467355.1">
    <property type="nucleotide sequence ID" value="NZ_JACSIT010000135.1"/>
</dbReference>
<dbReference type="Pfam" id="PF00067">
    <property type="entry name" value="p450"/>
    <property type="match status" value="1"/>
</dbReference>
<evidence type="ECO:0000256" key="7">
    <source>
        <dbReference type="PIRSR" id="PIRSR602401-1"/>
    </source>
</evidence>
<dbReference type="EMBL" id="JACSIT010000135">
    <property type="protein sequence ID" value="MBC6995316.1"/>
    <property type="molecule type" value="Genomic_DNA"/>
</dbReference>
<evidence type="ECO:0000256" key="2">
    <source>
        <dbReference type="ARBA" id="ARBA00022617"/>
    </source>
</evidence>
<accession>A0A923PMA5</accession>
<dbReference type="InterPro" id="IPR001128">
    <property type="entry name" value="Cyt_P450"/>
</dbReference>
<evidence type="ECO:0000313" key="10">
    <source>
        <dbReference type="Proteomes" id="UP000650081"/>
    </source>
</evidence>
<keyword evidence="2 7" id="KW-0349">Heme</keyword>
<evidence type="ECO:0000256" key="3">
    <source>
        <dbReference type="ARBA" id="ARBA00022723"/>
    </source>
</evidence>
<comment type="similarity">
    <text evidence="1 8">Belongs to the cytochrome P450 family.</text>
</comment>